<dbReference type="AlphaFoldDB" id="A0A7X6GX80"/>
<dbReference type="RefSeq" id="WP_168622471.1">
    <property type="nucleotide sequence ID" value="NZ_JAAZQQ010000002.1"/>
</dbReference>
<evidence type="ECO:0000313" key="2">
    <source>
        <dbReference type="Proteomes" id="UP000526408"/>
    </source>
</evidence>
<dbReference type="Proteomes" id="UP000526408">
    <property type="component" value="Unassembled WGS sequence"/>
</dbReference>
<protein>
    <submittedName>
        <fullName evidence="1">Uncharacterized protein</fullName>
    </submittedName>
</protein>
<accession>A0A7X6GX80</accession>
<gene>
    <name evidence="1" type="ORF">HCU73_05700</name>
</gene>
<evidence type="ECO:0000313" key="1">
    <source>
        <dbReference type="EMBL" id="NKX44076.1"/>
    </source>
</evidence>
<comment type="caution">
    <text evidence="1">The sequence shown here is derived from an EMBL/GenBank/DDBJ whole genome shotgun (WGS) entry which is preliminary data.</text>
</comment>
<organism evidence="1 2">
    <name type="scientific">Roseicyclus persicicus</name>
    <dbReference type="NCBI Taxonomy" id="2650661"/>
    <lineage>
        <taxon>Bacteria</taxon>
        <taxon>Pseudomonadati</taxon>
        <taxon>Pseudomonadota</taxon>
        <taxon>Alphaproteobacteria</taxon>
        <taxon>Rhodobacterales</taxon>
        <taxon>Roseobacteraceae</taxon>
        <taxon>Roseicyclus</taxon>
    </lineage>
</organism>
<reference evidence="1 2" key="1">
    <citation type="submission" date="2020-04" db="EMBL/GenBank/DDBJ databases">
        <authorList>
            <person name="Yoon J."/>
        </authorList>
    </citation>
    <scope>NUCLEOTIDE SEQUENCE [LARGE SCALE GENOMIC DNA]</scope>
    <source>
        <strain evidence="1 2">KMU-115</strain>
    </source>
</reference>
<dbReference type="EMBL" id="JAAZQQ010000002">
    <property type="protein sequence ID" value="NKX44076.1"/>
    <property type="molecule type" value="Genomic_DNA"/>
</dbReference>
<sequence length="184" mass="19581">MTRALWSVLHAVGAALFLILIAARIAQAGSPPSTADLAIGAFAETCTVRGLTAAEAEDRMRAYVAAQGGAGLPFALDFYDITLEPTDRPVTPGTDRRCEVAFPGNHTRPATEALVALMERPPVFGQAIPLPITHSPVSGTAFIEGRQLNPRVAAVVHVGTRRTEAGLETFLNVERLRPSQTDQN</sequence>
<proteinExistence type="predicted"/>
<keyword evidence="2" id="KW-1185">Reference proteome</keyword>
<name>A0A7X6GX80_9RHOB</name>